<dbReference type="SMART" id="SM00235">
    <property type="entry name" value="ZnMc"/>
    <property type="match status" value="1"/>
</dbReference>
<keyword evidence="3" id="KW-0482">Metalloprotease</keyword>
<dbReference type="Proteomes" id="UP000038045">
    <property type="component" value="Unplaced"/>
</dbReference>
<protein>
    <recommendedName>
        <fullName evidence="3">Metalloendopeptidase</fullName>
        <ecNumber evidence="3">3.4.24.-</ecNumber>
    </recommendedName>
</protein>
<keyword evidence="3" id="KW-0479">Metal-binding</keyword>
<accession>A0A0N4ZGE2</accession>
<dbReference type="GO" id="GO:0008270">
    <property type="term" value="F:zinc ion binding"/>
    <property type="evidence" value="ECO:0007669"/>
    <property type="project" value="InterPro"/>
</dbReference>
<dbReference type="PRINTS" id="PR00480">
    <property type="entry name" value="ASTACIN"/>
</dbReference>
<reference evidence="6" key="1">
    <citation type="submission" date="2017-02" db="UniProtKB">
        <authorList>
            <consortium name="WormBaseParasite"/>
        </authorList>
    </citation>
    <scope>IDENTIFICATION</scope>
</reference>
<evidence type="ECO:0000256" key="2">
    <source>
        <dbReference type="PROSITE-ProRule" id="PRU01211"/>
    </source>
</evidence>
<keyword evidence="1 2" id="KW-1015">Disulfide bond</keyword>
<dbReference type="Gene3D" id="3.40.390.10">
    <property type="entry name" value="Collagenase (Catalytic Domain)"/>
    <property type="match status" value="1"/>
</dbReference>
<evidence type="ECO:0000313" key="6">
    <source>
        <dbReference type="WBParaSite" id="PTRK_0000685000.1"/>
    </source>
</evidence>
<evidence type="ECO:0000259" key="4">
    <source>
        <dbReference type="PROSITE" id="PS51864"/>
    </source>
</evidence>
<feature type="disulfide bond" evidence="2">
    <location>
        <begin position="86"/>
        <end position="108"/>
    </location>
</feature>
<dbReference type="PANTHER" id="PTHR10127">
    <property type="entry name" value="DISCOIDIN, CUB, EGF, LAMININ , AND ZINC METALLOPROTEASE DOMAIN CONTAINING"/>
    <property type="match status" value="1"/>
</dbReference>
<dbReference type="PANTHER" id="PTHR10127:SF802">
    <property type="entry name" value="ZINC METALLOPROTEINASE NAS-10"/>
    <property type="match status" value="1"/>
</dbReference>
<keyword evidence="3" id="KW-0378">Hydrolase</keyword>
<keyword evidence="3" id="KW-0645">Protease</keyword>
<evidence type="ECO:0000256" key="1">
    <source>
        <dbReference type="ARBA" id="ARBA00023157"/>
    </source>
</evidence>
<comment type="caution">
    <text evidence="2">Lacks conserved residue(s) required for the propagation of feature annotation.</text>
</comment>
<name>A0A0N4ZGE2_PARTI</name>
<dbReference type="GO" id="GO:0006508">
    <property type="term" value="P:proteolysis"/>
    <property type="evidence" value="ECO:0007669"/>
    <property type="project" value="UniProtKB-KW"/>
</dbReference>
<keyword evidence="3" id="KW-0862">Zinc</keyword>
<dbReference type="EC" id="3.4.24.-" evidence="3"/>
<dbReference type="Pfam" id="PF01400">
    <property type="entry name" value="Astacin"/>
    <property type="match status" value="1"/>
</dbReference>
<dbReference type="InterPro" id="IPR006026">
    <property type="entry name" value="Peptidase_Metallo"/>
</dbReference>
<dbReference type="InterPro" id="IPR001506">
    <property type="entry name" value="Peptidase_M12A"/>
</dbReference>
<organism evidence="5 6">
    <name type="scientific">Parastrongyloides trichosuri</name>
    <name type="common">Possum-specific nematode worm</name>
    <dbReference type="NCBI Taxonomy" id="131310"/>
    <lineage>
        <taxon>Eukaryota</taxon>
        <taxon>Metazoa</taxon>
        <taxon>Ecdysozoa</taxon>
        <taxon>Nematoda</taxon>
        <taxon>Chromadorea</taxon>
        <taxon>Rhabditida</taxon>
        <taxon>Tylenchina</taxon>
        <taxon>Panagrolaimomorpha</taxon>
        <taxon>Strongyloidoidea</taxon>
        <taxon>Strongyloididae</taxon>
        <taxon>Parastrongyloides</taxon>
    </lineage>
</organism>
<dbReference type="STRING" id="131310.A0A0N4ZGE2"/>
<dbReference type="WBParaSite" id="PTRK_0000685000.1">
    <property type="protein sequence ID" value="PTRK_0000685000.1"/>
    <property type="gene ID" value="PTRK_0000685000"/>
</dbReference>
<comment type="cofactor">
    <cofactor evidence="3">
        <name>Zn(2+)</name>
        <dbReference type="ChEBI" id="CHEBI:29105"/>
    </cofactor>
    <text evidence="3">Binds 1 zinc ion per subunit.</text>
</comment>
<dbReference type="AlphaFoldDB" id="A0A0N4ZGE2"/>
<sequence length="365" mass="43278">MIFIKLLAFIFFYIILYVHGSIVTDWNRTWPYTTRIKVYIEYYADYWQVRKAFQEVEKYTCFKFQRVNKEIENEIGINVLWRKELCTIDYVGCKRGRYANYIYIGNNCYYNTPYVISLILQVLGLEDEHNRFDRDTYVDIKYDNIREDLKQYFEIDNINKTETYGLSYDYGSILHGEKNMYSKNRKDTIVAKYNYSSLYQQMIGQRRIVGFNDFKLVNLLYCNDTCPVETRNKTECLRNGYQNPNRCYECICPFPYTGSFCKSFHGNTGYYYCPDREVTATNQEKLLYFSRSYQCFTLITANNKNDTILVSVKVTWLSNRSPCSRGDNMFEVQYKKDHGVMGLCFCGAAPTTDIMSEGPNVMLIY</sequence>
<evidence type="ECO:0000313" key="5">
    <source>
        <dbReference type="Proteomes" id="UP000038045"/>
    </source>
</evidence>
<evidence type="ECO:0000256" key="3">
    <source>
        <dbReference type="RuleBase" id="RU361183"/>
    </source>
</evidence>
<keyword evidence="5" id="KW-1185">Reference proteome</keyword>
<dbReference type="SUPFAM" id="SSF55486">
    <property type="entry name" value="Metalloproteases ('zincins'), catalytic domain"/>
    <property type="match status" value="1"/>
</dbReference>
<proteinExistence type="predicted"/>
<dbReference type="InterPro" id="IPR024079">
    <property type="entry name" value="MetalloPept_cat_dom_sf"/>
</dbReference>
<dbReference type="GO" id="GO:0004222">
    <property type="term" value="F:metalloendopeptidase activity"/>
    <property type="evidence" value="ECO:0007669"/>
    <property type="project" value="UniProtKB-UniRule"/>
</dbReference>
<feature type="domain" description="Peptidase M12A" evidence="4">
    <location>
        <begin position="21"/>
        <end position="223"/>
    </location>
</feature>
<dbReference type="PROSITE" id="PS51864">
    <property type="entry name" value="ASTACIN"/>
    <property type="match status" value="1"/>
</dbReference>